<dbReference type="KEGG" id="cmr:Cycma_2209"/>
<organism evidence="2 3">
    <name type="scientific">Cyclobacterium marinum (strain ATCC 25205 / DSM 745 / LMG 13164 / NCIMB 1802)</name>
    <name type="common">Flectobacillus marinus</name>
    <dbReference type="NCBI Taxonomy" id="880070"/>
    <lineage>
        <taxon>Bacteria</taxon>
        <taxon>Pseudomonadati</taxon>
        <taxon>Bacteroidota</taxon>
        <taxon>Cytophagia</taxon>
        <taxon>Cytophagales</taxon>
        <taxon>Cyclobacteriaceae</taxon>
        <taxon>Cyclobacterium</taxon>
    </lineage>
</organism>
<accession>G0J3X9</accession>
<dbReference type="OrthoDB" id="9781481at2"/>
<dbReference type="eggNOG" id="COG1537">
    <property type="taxonomic scope" value="Bacteria"/>
</dbReference>
<name>G0J3X9_CYCMS</name>
<dbReference type="AlphaFoldDB" id="G0J3X9"/>
<dbReference type="HOGENOM" id="CLU_028733_0_0_10"/>
<evidence type="ECO:0000313" key="2">
    <source>
        <dbReference type="EMBL" id="AEL25953.1"/>
    </source>
</evidence>
<dbReference type="Proteomes" id="UP000001635">
    <property type="component" value="Chromosome"/>
</dbReference>
<dbReference type="EMBL" id="CP002955">
    <property type="protein sequence ID" value="AEL25953.1"/>
    <property type="molecule type" value="Genomic_DNA"/>
</dbReference>
<reference evidence="3" key="1">
    <citation type="submission" date="2011-07" db="EMBL/GenBank/DDBJ databases">
        <title>The complete genome of Cyclobacterium marinum DSM 745.</title>
        <authorList>
            <person name="Lucas S."/>
            <person name="Han J."/>
            <person name="Lapidus A."/>
            <person name="Bruce D."/>
            <person name="Goodwin L."/>
            <person name="Pitluck S."/>
            <person name="Peters L."/>
            <person name="Kyrpides N."/>
            <person name="Mavromatis K."/>
            <person name="Ivanova N."/>
            <person name="Ovchinnikova G."/>
            <person name="Chertkov O."/>
            <person name="Detter J.C."/>
            <person name="Tapia R."/>
            <person name="Han C."/>
            <person name="Land M."/>
            <person name="Hauser L."/>
            <person name="Markowitz V."/>
            <person name="Cheng J.-F."/>
            <person name="Hugenholtz P."/>
            <person name="Woyke T."/>
            <person name="Wu D."/>
            <person name="Tindall B."/>
            <person name="Schuetze A."/>
            <person name="Brambilla E."/>
            <person name="Klenk H.-P."/>
            <person name="Eisen J.A."/>
        </authorList>
    </citation>
    <scope>NUCLEOTIDE SEQUENCE [LARGE SCALE GENOMIC DNA]</scope>
    <source>
        <strain evidence="3">ATCC 25205 / DSM 745 / LMG 13164 / NCIMB 1802</strain>
    </source>
</reference>
<dbReference type="Gene3D" id="3.40.50.10140">
    <property type="entry name" value="Toll/interleukin-1 receptor homology (TIR) domain"/>
    <property type="match status" value="1"/>
</dbReference>
<evidence type="ECO:0000259" key="1">
    <source>
        <dbReference type="PROSITE" id="PS50104"/>
    </source>
</evidence>
<proteinExistence type="predicted"/>
<dbReference type="GO" id="GO:0007165">
    <property type="term" value="P:signal transduction"/>
    <property type="evidence" value="ECO:0007669"/>
    <property type="project" value="InterPro"/>
</dbReference>
<dbReference type="PROSITE" id="PS50104">
    <property type="entry name" value="TIR"/>
    <property type="match status" value="1"/>
</dbReference>
<evidence type="ECO:0000313" key="3">
    <source>
        <dbReference type="Proteomes" id="UP000001635"/>
    </source>
</evidence>
<dbReference type="Pfam" id="PF13676">
    <property type="entry name" value="TIR_2"/>
    <property type="match status" value="1"/>
</dbReference>
<dbReference type="InterPro" id="IPR000157">
    <property type="entry name" value="TIR_dom"/>
</dbReference>
<dbReference type="STRING" id="880070.Cycma_2209"/>
<dbReference type="SUPFAM" id="SSF52200">
    <property type="entry name" value="Toll/Interleukin receptor TIR domain"/>
    <property type="match status" value="1"/>
</dbReference>
<keyword evidence="3" id="KW-1185">Reference proteome</keyword>
<dbReference type="InterPro" id="IPR035897">
    <property type="entry name" value="Toll_tir_struct_dom_sf"/>
</dbReference>
<gene>
    <name evidence="2" type="ordered locus">Cycma_2209</name>
</gene>
<feature type="domain" description="TIR" evidence="1">
    <location>
        <begin position="4"/>
        <end position="136"/>
    </location>
</feature>
<dbReference type="RefSeq" id="WP_014020246.1">
    <property type="nucleotide sequence ID" value="NC_015914.1"/>
</dbReference>
<protein>
    <recommendedName>
        <fullName evidence="1">TIR domain-containing protein</fullName>
    </recommendedName>
</protein>
<sequence>MKTDKKLIFISHAQPEDDYLAVWLASKLRQLGYEVWVDKDNLNKGDAFWNEIELKMKNESFRFIPLVSEKYIEKAQDKNSGVFLEIALAKSIARKIDNYTLPLRVDNCNYDDFPISILPLDTIDFSKNWGKGLKELIEELELQKIEKVEVEPNVLQQWHKYLDIHGQVLSKPDFYGSNWLKSSLPKTLSVYRFSGDAIKAQKEIPFALKRDKDYILGFFGDSGLDLRTEFRQDINVDDFLSDETFTLDSGDSIIGTHQHFVQLMNSAIDEFFYQHENIKCWKKKSKEKIYYTRKPPRDSGGYPFKIGNRKGWRTLKGKKGEIFWNYSLSFKFQLNPFPHYVVNPHILISDDKGFKDDDRKHRRSIPKEWFNRHWYDRIFAFMNYVNDGKDEQFLTINSGREEFQIDIRTALFKSDKGYDEPETN</sequence>